<dbReference type="SUPFAM" id="SSF53822">
    <property type="entry name" value="Periplasmic binding protein-like I"/>
    <property type="match status" value="1"/>
</dbReference>
<evidence type="ECO:0000256" key="1">
    <source>
        <dbReference type="ARBA" id="ARBA00010062"/>
    </source>
</evidence>
<gene>
    <name evidence="4" type="ORF">R69776_06475</name>
</gene>
<evidence type="ECO:0000313" key="4">
    <source>
        <dbReference type="EMBL" id="CAE6828030.1"/>
    </source>
</evidence>
<evidence type="ECO:0000259" key="3">
    <source>
        <dbReference type="Pfam" id="PF13458"/>
    </source>
</evidence>
<dbReference type="InterPro" id="IPR028081">
    <property type="entry name" value="Leu-bd"/>
</dbReference>
<dbReference type="CDD" id="cd06342">
    <property type="entry name" value="PBP1_ABC_LIVBP-like"/>
    <property type="match status" value="1"/>
</dbReference>
<organism evidence="4 5">
    <name type="scientific">Paraburkholderia nemoris</name>
    <dbReference type="NCBI Taxonomy" id="2793076"/>
    <lineage>
        <taxon>Bacteria</taxon>
        <taxon>Pseudomonadati</taxon>
        <taxon>Pseudomonadota</taxon>
        <taxon>Betaproteobacteria</taxon>
        <taxon>Burkholderiales</taxon>
        <taxon>Burkholderiaceae</taxon>
        <taxon>Paraburkholderia</taxon>
    </lineage>
</organism>
<sequence>MGISLLTRKTAVATGLALALGSTYGADLEVKVGLAAPLTGGSAAYGKDCENGARIAIEEANAAHLSIGGKTAHFTLISEDDQGDPRVGVQVAQKLVDQGVSVVIGHANSGVSIPASGVYAKAGVPMITPSASAPALTSQGLDNVFRAIPNDVQNASLAGTYAVKKLGAKRIAIIDDREAFGQGEADEFEKAVKAAGGTVISREYTTEQAVDYSAQLTKFKSVDADLVYFGALDAQSANLVKRMKQLNLKANFLGGGAVVTQQFLTTGGKYVEGARAFEYGEPLARRASGREFAQKFKAKFGTDYHAYAPFSYDATWAAVKAMQASGSNDPKTVTAALHKLSFEGITGKISFDSKGDVSNPISTLYEVKSGKWEVIDVAGK</sequence>
<dbReference type="InterPro" id="IPR028082">
    <property type="entry name" value="Peripla_BP_I"/>
</dbReference>
<dbReference type="Gene3D" id="3.40.50.2300">
    <property type="match status" value="2"/>
</dbReference>
<comment type="caution">
    <text evidence="4">The sequence shown here is derived from an EMBL/GenBank/DDBJ whole genome shotgun (WGS) entry which is preliminary data.</text>
</comment>
<evidence type="ECO:0000256" key="2">
    <source>
        <dbReference type="ARBA" id="ARBA00022729"/>
    </source>
</evidence>
<proteinExistence type="inferred from homology"/>
<keyword evidence="5" id="KW-1185">Reference proteome</keyword>
<name>A0ABN7N136_9BURK</name>
<keyword evidence="2" id="KW-0732">Signal</keyword>
<dbReference type="Proteomes" id="UP000673821">
    <property type="component" value="Unassembled WGS sequence"/>
</dbReference>
<reference evidence="4 5" key="1">
    <citation type="submission" date="2021-02" db="EMBL/GenBank/DDBJ databases">
        <authorList>
            <person name="Vanwijnsberghe S."/>
        </authorList>
    </citation>
    <scope>NUCLEOTIDE SEQUENCE [LARGE SCALE GENOMIC DNA]</scope>
    <source>
        <strain evidence="4 5">R-69776</strain>
    </source>
</reference>
<dbReference type="PANTHER" id="PTHR47151">
    <property type="entry name" value="LEU/ILE/VAL-BINDING ABC TRANSPORTER SUBUNIT"/>
    <property type="match status" value="1"/>
</dbReference>
<evidence type="ECO:0000313" key="5">
    <source>
        <dbReference type="Proteomes" id="UP000673821"/>
    </source>
</evidence>
<dbReference type="Pfam" id="PF13458">
    <property type="entry name" value="Peripla_BP_6"/>
    <property type="match status" value="1"/>
</dbReference>
<feature type="domain" description="Leucine-binding protein" evidence="3">
    <location>
        <begin position="29"/>
        <end position="368"/>
    </location>
</feature>
<accession>A0ABN7N136</accession>
<dbReference type="PANTHER" id="PTHR47151:SF2">
    <property type="entry name" value="AMINO ACID BINDING PROTEIN"/>
    <property type="match status" value="1"/>
</dbReference>
<comment type="similarity">
    <text evidence="1">Belongs to the leucine-binding protein family.</text>
</comment>
<dbReference type="RefSeq" id="WP_054036785.1">
    <property type="nucleotide sequence ID" value="NZ_CAJNBH010000024.1"/>
</dbReference>
<dbReference type="EMBL" id="CAJNBH010000024">
    <property type="protein sequence ID" value="CAE6828030.1"/>
    <property type="molecule type" value="Genomic_DNA"/>
</dbReference>
<protein>
    <submittedName>
        <fullName evidence="4">Leu/Ile/Val-binding protein</fullName>
    </submittedName>
</protein>